<dbReference type="PANTHER" id="PTHR43289:SF34">
    <property type="entry name" value="SERINE_THREONINE-PROTEIN KINASE YBDM-RELATED"/>
    <property type="match status" value="1"/>
</dbReference>
<reference evidence="10" key="1">
    <citation type="submission" date="2023-07" db="EMBL/GenBank/DDBJ databases">
        <title>Cedecea davisae an AmpC producer and its therapeutic implications.</title>
        <authorList>
            <person name="Notter J."/>
        </authorList>
    </citation>
    <scope>NUCLEOTIDE SEQUENCE [LARGE SCALE GENOMIC DNA]</scope>
    <source>
        <strain evidence="10">1</strain>
    </source>
</reference>
<dbReference type="InterPro" id="IPR000719">
    <property type="entry name" value="Prot_kinase_dom"/>
</dbReference>
<evidence type="ECO:0000259" key="8">
    <source>
        <dbReference type="PROSITE" id="PS50011"/>
    </source>
</evidence>
<dbReference type="PANTHER" id="PTHR43289">
    <property type="entry name" value="MITOGEN-ACTIVATED PROTEIN KINASE KINASE KINASE 20-RELATED"/>
    <property type="match status" value="1"/>
</dbReference>
<keyword evidence="7" id="KW-0963">Cytoplasm</keyword>
<keyword evidence="9" id="KW-0723">Serine/threonine-protein kinase</keyword>
<evidence type="ECO:0000256" key="4">
    <source>
        <dbReference type="ARBA" id="ARBA00022741"/>
    </source>
</evidence>
<organism evidence="9 10">
    <name type="scientific">Cedecea davisae</name>
    <dbReference type="NCBI Taxonomy" id="158484"/>
    <lineage>
        <taxon>Bacteria</taxon>
        <taxon>Pseudomonadati</taxon>
        <taxon>Pseudomonadota</taxon>
        <taxon>Gammaproteobacteria</taxon>
        <taxon>Enterobacterales</taxon>
        <taxon>Enterobacteriaceae</taxon>
        <taxon>Cedecea</taxon>
    </lineage>
</organism>
<protein>
    <submittedName>
        <fullName evidence="9">Serine/threonine protein kinase</fullName>
    </submittedName>
</protein>
<dbReference type="PROSITE" id="PS50011">
    <property type="entry name" value="PROTEIN_KINASE_DOM"/>
    <property type="match status" value="1"/>
</dbReference>
<evidence type="ECO:0000256" key="3">
    <source>
        <dbReference type="ARBA" id="ARBA00022679"/>
    </source>
</evidence>
<feature type="domain" description="Protein kinase" evidence="8">
    <location>
        <begin position="23"/>
        <end position="306"/>
    </location>
</feature>
<proteinExistence type="predicted"/>
<accession>A0ABS6DC47</accession>
<comment type="subcellular location">
    <subcellularLocation>
        <location evidence="1">Cytoplasm</location>
        <location evidence="1">Cytoskeleton</location>
        <location evidence="1">Microtubule organizing center</location>
        <location evidence="1">Centrosome</location>
    </subcellularLocation>
    <subcellularLocation>
        <location evidence="2">Cytoplasm</location>
        <location evidence="2">Cytoskeleton</location>
        <location evidence="2">Spindle pole</location>
    </subcellularLocation>
</comment>
<gene>
    <name evidence="9" type="ORF">KC222_01940</name>
</gene>
<name>A0ABS6DC47_9ENTR</name>
<dbReference type="Proteomes" id="UP000686327">
    <property type="component" value="Unassembled WGS sequence"/>
</dbReference>
<keyword evidence="4" id="KW-0547">Nucleotide-binding</keyword>
<keyword evidence="10" id="KW-1185">Reference proteome</keyword>
<dbReference type="SMART" id="SM00220">
    <property type="entry name" value="S_TKc"/>
    <property type="match status" value="1"/>
</dbReference>
<dbReference type="GO" id="GO:0004674">
    <property type="term" value="F:protein serine/threonine kinase activity"/>
    <property type="evidence" value="ECO:0007669"/>
    <property type="project" value="UniProtKB-KW"/>
</dbReference>
<keyword evidence="7" id="KW-0206">Cytoskeleton</keyword>
<comment type="caution">
    <text evidence="9">The sequence shown here is derived from an EMBL/GenBank/DDBJ whole genome shotgun (WGS) entry which is preliminary data.</text>
</comment>
<dbReference type="RefSeq" id="WP_216374427.1">
    <property type="nucleotide sequence ID" value="NZ_JAGRYT010000022.1"/>
</dbReference>
<evidence type="ECO:0000256" key="1">
    <source>
        <dbReference type="ARBA" id="ARBA00004300"/>
    </source>
</evidence>
<dbReference type="Pfam" id="PF07714">
    <property type="entry name" value="PK_Tyr_Ser-Thr"/>
    <property type="match status" value="1"/>
</dbReference>
<dbReference type="InterPro" id="IPR001245">
    <property type="entry name" value="Ser-Thr/Tyr_kinase_cat_dom"/>
</dbReference>
<dbReference type="EMBL" id="JAGRYU010000004">
    <property type="protein sequence ID" value="MBU4680773.1"/>
    <property type="molecule type" value="Genomic_DNA"/>
</dbReference>
<evidence type="ECO:0000313" key="9">
    <source>
        <dbReference type="EMBL" id="MBU4680773.1"/>
    </source>
</evidence>
<keyword evidence="6" id="KW-0067">ATP-binding</keyword>
<evidence type="ECO:0000256" key="2">
    <source>
        <dbReference type="ARBA" id="ARBA00004647"/>
    </source>
</evidence>
<evidence type="ECO:0000256" key="6">
    <source>
        <dbReference type="ARBA" id="ARBA00022840"/>
    </source>
</evidence>
<evidence type="ECO:0000256" key="7">
    <source>
        <dbReference type="ARBA" id="ARBA00023212"/>
    </source>
</evidence>
<keyword evidence="5 9" id="KW-0418">Kinase</keyword>
<evidence type="ECO:0000256" key="5">
    <source>
        <dbReference type="ARBA" id="ARBA00022777"/>
    </source>
</evidence>
<keyword evidence="3" id="KW-0808">Transferase</keyword>
<sequence length="460" mass="49775">MTDNDFIPKVPNALPPGYRFDEFEIQEAIDASMTSILYRAWDSQLERVVAIREYMPKAYVMRNDVMELVLHSERDHMVFATGLNEFIQEARQLAHFNHPNLPQVLRVWSDNNTAYLVTLFYSGVSLDELQKQQPSVINEAWIRRMLPMLCGALATLHSADHLHRNVSLKSILIQDNGLPILLNAGATRRGQGASLDEGNTLLHPGFAPLEQYTGDLASQLGPWTDIYAVGAVLYTLIVGSAPPASVARSIQDSCLLLAENRPEGYSLNLLQAIDKALSLKPEDRPQSIDEFAALLDIPVGDVRELVSNKKTGTALVAVEEPEAATALPLWQRHRSTLQTAAAAVAGLVVGALLFGRSTEPAAPQVSSAEPVVAASAAPASPAPVATAPDGSVARIYIRMNDGEQLLINGKEQKVTVAANGFASLQLPAGKYLLTLSGGEQTRKQTIVVANPGTWLVNPQG</sequence>
<evidence type="ECO:0000313" key="10">
    <source>
        <dbReference type="Proteomes" id="UP000686327"/>
    </source>
</evidence>
<dbReference type="CDD" id="cd14014">
    <property type="entry name" value="STKc_PknB_like"/>
    <property type="match status" value="1"/>
</dbReference>